<evidence type="ECO:0000256" key="3">
    <source>
        <dbReference type="ARBA" id="ARBA00022989"/>
    </source>
</evidence>
<dbReference type="InterPro" id="IPR007016">
    <property type="entry name" value="O-antigen_ligase-rel_domated"/>
</dbReference>
<feature type="transmembrane region" description="Helical" evidence="5">
    <location>
        <begin position="368"/>
        <end position="385"/>
    </location>
</feature>
<evidence type="ECO:0000256" key="4">
    <source>
        <dbReference type="ARBA" id="ARBA00023136"/>
    </source>
</evidence>
<feature type="transmembrane region" description="Helical" evidence="5">
    <location>
        <begin position="186"/>
        <end position="203"/>
    </location>
</feature>
<feature type="transmembrane region" description="Helical" evidence="5">
    <location>
        <begin position="39"/>
        <end position="57"/>
    </location>
</feature>
<evidence type="ECO:0000256" key="5">
    <source>
        <dbReference type="SAM" id="Phobius"/>
    </source>
</evidence>
<proteinExistence type="predicted"/>
<organism evidence="7 8">
    <name type="scientific">Methylomonas lenta</name>
    <dbReference type="NCBI Taxonomy" id="980561"/>
    <lineage>
        <taxon>Bacteria</taxon>
        <taxon>Pseudomonadati</taxon>
        <taxon>Pseudomonadota</taxon>
        <taxon>Gammaproteobacteria</taxon>
        <taxon>Methylococcales</taxon>
        <taxon>Methylococcaceae</taxon>
        <taxon>Methylomonas</taxon>
    </lineage>
</organism>
<dbReference type="PANTHER" id="PTHR37422:SF13">
    <property type="entry name" value="LIPOPOLYSACCHARIDE BIOSYNTHESIS PROTEIN PA4999-RELATED"/>
    <property type="match status" value="1"/>
</dbReference>
<dbReference type="EMBL" id="LUUI01000127">
    <property type="protein sequence ID" value="OAI12728.1"/>
    <property type="molecule type" value="Genomic_DNA"/>
</dbReference>
<name>A0A177N408_9GAMM</name>
<evidence type="ECO:0000256" key="2">
    <source>
        <dbReference type="ARBA" id="ARBA00022692"/>
    </source>
</evidence>
<dbReference type="GO" id="GO:0016020">
    <property type="term" value="C:membrane"/>
    <property type="evidence" value="ECO:0007669"/>
    <property type="project" value="UniProtKB-SubCell"/>
</dbReference>
<feature type="transmembrane region" description="Helical" evidence="5">
    <location>
        <begin position="209"/>
        <end position="225"/>
    </location>
</feature>
<keyword evidence="4 5" id="KW-0472">Membrane</keyword>
<reference evidence="7 8" key="1">
    <citation type="submission" date="2016-03" db="EMBL/GenBank/DDBJ databases">
        <authorList>
            <person name="Ploux O."/>
        </authorList>
    </citation>
    <scope>NUCLEOTIDE SEQUENCE [LARGE SCALE GENOMIC DNA]</scope>
    <source>
        <strain evidence="7 8">R-45370</strain>
    </source>
</reference>
<feature type="transmembrane region" description="Helical" evidence="5">
    <location>
        <begin position="391"/>
        <end position="407"/>
    </location>
</feature>
<gene>
    <name evidence="7" type="ORF">A1359_13675</name>
</gene>
<feature type="transmembrane region" description="Helical" evidence="5">
    <location>
        <begin position="163"/>
        <end position="179"/>
    </location>
</feature>
<dbReference type="AlphaFoldDB" id="A0A177N408"/>
<sequence>MILIKTIDTLSHQVRIKFLQLLNYIFVLFAFVMPLHRDLGKLTIMLMMIAFLFSLDVKKCYSVFIENRVIQILMVFIVYISVSILWSENKLAGLELVYLMYKYLFSVILIAVISLDKKYIEHIITAFLFSMFINMVATYYMFFYSVEGVFGLEFTEPNGYFDYSIFAAFSIFLCLYRFFRENNSSLRVFYFIFISAMIVNLFISRGRTGQLVFMLSSFIMILFFYKDKIKQILYLLALIFFILILAYGFSEPFNGRINLGISEVKEVIENANYKSSIGMRLYVYKLLPEFIREDNILFGSGIGDLRDIMSQKYVQAFGAWDQLGHIKGQIHNTFIGVFISLGVVGLSIFIYFLYSIFKLELLDNKLKILKYSFIFTMVFTCFSDNLLDQRWLLMLFALFFSILVISSKKNVTIERNKEQERFSVHEVLPLK</sequence>
<dbReference type="Pfam" id="PF04932">
    <property type="entry name" value="Wzy_C"/>
    <property type="match status" value="1"/>
</dbReference>
<dbReference type="OrthoDB" id="5292786at2"/>
<dbReference type="Proteomes" id="UP000078476">
    <property type="component" value="Unassembled WGS sequence"/>
</dbReference>
<evidence type="ECO:0000313" key="7">
    <source>
        <dbReference type="EMBL" id="OAI12728.1"/>
    </source>
</evidence>
<comment type="subcellular location">
    <subcellularLocation>
        <location evidence="1">Membrane</location>
        <topology evidence="1">Multi-pass membrane protein</topology>
    </subcellularLocation>
</comment>
<feature type="transmembrane region" description="Helical" evidence="5">
    <location>
        <begin position="98"/>
        <end position="115"/>
    </location>
</feature>
<dbReference type="InterPro" id="IPR051533">
    <property type="entry name" value="WaaL-like"/>
</dbReference>
<feature type="transmembrane region" description="Helical" evidence="5">
    <location>
        <begin position="16"/>
        <end position="33"/>
    </location>
</feature>
<keyword evidence="8" id="KW-1185">Reference proteome</keyword>
<feature type="transmembrane region" description="Helical" evidence="5">
    <location>
        <begin position="232"/>
        <end position="250"/>
    </location>
</feature>
<feature type="transmembrane region" description="Helical" evidence="5">
    <location>
        <begin position="334"/>
        <end position="356"/>
    </location>
</feature>
<feature type="domain" description="O-antigen ligase-related" evidence="6">
    <location>
        <begin position="194"/>
        <end position="350"/>
    </location>
</feature>
<keyword evidence="2 5" id="KW-0812">Transmembrane</keyword>
<protein>
    <recommendedName>
        <fullName evidence="6">O-antigen ligase-related domain-containing protein</fullName>
    </recommendedName>
</protein>
<feature type="transmembrane region" description="Helical" evidence="5">
    <location>
        <begin position="122"/>
        <end position="143"/>
    </location>
</feature>
<evidence type="ECO:0000259" key="6">
    <source>
        <dbReference type="Pfam" id="PF04932"/>
    </source>
</evidence>
<evidence type="ECO:0000313" key="8">
    <source>
        <dbReference type="Proteomes" id="UP000078476"/>
    </source>
</evidence>
<keyword evidence="3 5" id="KW-1133">Transmembrane helix</keyword>
<evidence type="ECO:0000256" key="1">
    <source>
        <dbReference type="ARBA" id="ARBA00004141"/>
    </source>
</evidence>
<dbReference type="PANTHER" id="PTHR37422">
    <property type="entry name" value="TEICHURONIC ACID BIOSYNTHESIS PROTEIN TUAE"/>
    <property type="match status" value="1"/>
</dbReference>
<dbReference type="RefSeq" id="WP_066985232.1">
    <property type="nucleotide sequence ID" value="NZ_LUUI01000127.1"/>
</dbReference>
<accession>A0A177N408</accession>
<feature type="transmembrane region" description="Helical" evidence="5">
    <location>
        <begin position="69"/>
        <end position="86"/>
    </location>
</feature>
<dbReference type="STRING" id="980561.A1359_13675"/>
<comment type="caution">
    <text evidence="7">The sequence shown here is derived from an EMBL/GenBank/DDBJ whole genome shotgun (WGS) entry which is preliminary data.</text>
</comment>